<accession>A0A076LRF4</accession>
<proteinExistence type="predicted"/>
<dbReference type="Pfam" id="PF10948">
    <property type="entry name" value="DUF2635"/>
    <property type="match status" value="1"/>
</dbReference>
<organism evidence="2 3">
    <name type="scientific">Edwardsiella anguillarum ET080813</name>
    <dbReference type="NCBI Taxonomy" id="667120"/>
    <lineage>
        <taxon>Bacteria</taxon>
        <taxon>Pseudomonadati</taxon>
        <taxon>Pseudomonadota</taxon>
        <taxon>Gammaproteobacteria</taxon>
        <taxon>Enterobacterales</taxon>
        <taxon>Hafniaceae</taxon>
        <taxon>Edwardsiella</taxon>
    </lineage>
</organism>
<dbReference type="Proteomes" id="UP000028681">
    <property type="component" value="Chromosome"/>
</dbReference>
<name>A0A076LRF4_9GAMM</name>
<protein>
    <recommendedName>
        <fullName evidence="4">DUF2635 domain-containing protein</fullName>
    </recommendedName>
</protein>
<dbReference type="KEGG" id="ete:ETEE_2829"/>
<feature type="region of interest" description="Disordered" evidence="1">
    <location>
        <begin position="52"/>
        <end position="85"/>
    </location>
</feature>
<sequence>MNDEIFIKPAPGCAVRDPVTMALLAEHGEQKPRSPYWLRRLRLGDVVYVSQENSATEEADANAATPESAGKRRAQSQPTQSGDEQ</sequence>
<dbReference type="HOGENOM" id="CLU_184380_0_0_6"/>
<evidence type="ECO:0008006" key="4">
    <source>
        <dbReference type="Google" id="ProtNLM"/>
    </source>
</evidence>
<feature type="compositionally biased region" description="Polar residues" evidence="1">
    <location>
        <begin position="75"/>
        <end position="85"/>
    </location>
</feature>
<dbReference type="EMBL" id="CP006664">
    <property type="protein sequence ID" value="AIJ09262.1"/>
    <property type="molecule type" value="Genomic_DNA"/>
</dbReference>
<evidence type="ECO:0000313" key="3">
    <source>
        <dbReference type="Proteomes" id="UP000028681"/>
    </source>
</evidence>
<gene>
    <name evidence="2" type="ORF">ETEE_2829</name>
</gene>
<dbReference type="InterPro" id="IPR024400">
    <property type="entry name" value="DUF2635"/>
</dbReference>
<dbReference type="AlphaFoldDB" id="A0A076LRF4"/>
<evidence type="ECO:0000256" key="1">
    <source>
        <dbReference type="SAM" id="MobiDB-lite"/>
    </source>
</evidence>
<reference evidence="2 3" key="1">
    <citation type="journal article" date="2012" name="PLoS ONE">
        <title>Edwardsiella comparative phylogenomics reveal the new intra/inter-species taxonomic relationships, virulence evolution and niche adaptation mechanisms.</title>
        <authorList>
            <person name="Yang M."/>
            <person name="Lv Y."/>
            <person name="Xiao J."/>
            <person name="Wu H."/>
            <person name="Zheng H."/>
            <person name="Liu Q."/>
            <person name="Zhang Y."/>
            <person name="Wang Q."/>
        </authorList>
    </citation>
    <scope>NUCLEOTIDE SEQUENCE [LARGE SCALE GENOMIC DNA]</scope>
    <source>
        <strain evidence="3">080813</strain>
    </source>
</reference>
<dbReference type="RefSeq" id="WP_034163777.1">
    <property type="nucleotide sequence ID" value="NZ_CP006664.1"/>
</dbReference>
<dbReference type="GeneID" id="33940338"/>
<evidence type="ECO:0000313" key="2">
    <source>
        <dbReference type="EMBL" id="AIJ09262.1"/>
    </source>
</evidence>